<dbReference type="InterPro" id="IPR011053">
    <property type="entry name" value="Single_hybrid_motif"/>
</dbReference>
<dbReference type="InterPro" id="IPR000089">
    <property type="entry name" value="Biotin_lipoyl"/>
</dbReference>
<dbReference type="Pfam" id="PF02785">
    <property type="entry name" value="Biotin_carb_C"/>
    <property type="match status" value="1"/>
</dbReference>
<gene>
    <name evidence="13" type="ORF">C2E20_5247</name>
</gene>
<keyword evidence="6" id="KW-0092">Biotin</keyword>
<dbReference type="PROSITE" id="PS50979">
    <property type="entry name" value="BC"/>
    <property type="match status" value="1"/>
</dbReference>
<dbReference type="InterPro" id="IPR011054">
    <property type="entry name" value="Rudment_hybrid_motif"/>
</dbReference>
<feature type="domain" description="ATP-grasp" evidence="11">
    <location>
        <begin position="161"/>
        <end position="358"/>
    </location>
</feature>
<dbReference type="InterPro" id="IPR016185">
    <property type="entry name" value="PreATP-grasp_dom_sf"/>
</dbReference>
<dbReference type="SUPFAM" id="SSF52440">
    <property type="entry name" value="PreATP-grasp domain"/>
    <property type="match status" value="1"/>
</dbReference>
<dbReference type="InterPro" id="IPR005479">
    <property type="entry name" value="CPAse_ATP-bd"/>
</dbReference>
<protein>
    <submittedName>
        <fullName evidence="13">Propionyl-carboxylase alpha mitochondrial</fullName>
    </submittedName>
</protein>
<dbReference type="GO" id="GO:0005524">
    <property type="term" value="F:ATP binding"/>
    <property type="evidence" value="ECO:0007669"/>
    <property type="project" value="UniProtKB-UniRule"/>
</dbReference>
<dbReference type="Pfam" id="PF18140">
    <property type="entry name" value="PCC_BT"/>
    <property type="match status" value="1"/>
</dbReference>
<keyword evidence="3 7" id="KW-0547">Nucleotide-binding</keyword>
<dbReference type="SUPFAM" id="SSF51230">
    <property type="entry name" value="Single hybrid motif"/>
    <property type="match status" value="1"/>
</dbReference>
<dbReference type="EMBL" id="LHPF02000015">
    <property type="protein sequence ID" value="PSC71293.1"/>
    <property type="molecule type" value="Genomic_DNA"/>
</dbReference>
<evidence type="ECO:0000256" key="2">
    <source>
        <dbReference type="ARBA" id="ARBA00022598"/>
    </source>
</evidence>
<dbReference type="SUPFAM" id="SSF56059">
    <property type="entry name" value="Glutathione synthetase ATP-binding domain-like"/>
    <property type="match status" value="1"/>
</dbReference>
<dbReference type="PROSITE" id="PS00866">
    <property type="entry name" value="CPSASE_1"/>
    <property type="match status" value="1"/>
</dbReference>
<feature type="chain" id="PRO_5015115032" evidence="9">
    <location>
        <begin position="24"/>
        <end position="729"/>
    </location>
</feature>
<dbReference type="InterPro" id="IPR011764">
    <property type="entry name" value="Biotin_carboxylation_dom"/>
</dbReference>
<dbReference type="Gene3D" id="3.30.470.20">
    <property type="entry name" value="ATP-grasp fold, B domain"/>
    <property type="match status" value="1"/>
</dbReference>
<sequence length="729" mass="77837">MRRRGLHALLQLASVAVPPPLWARPFTASAPCAAAAAGGPRLFRKLLVANRGEIAVRVMRTAKRLGIPTVAVYSSADAAAVHARFADEAVCIGPPPSTASYLNAEAILEAVRKTGADAVHPGYGFLSENAAFAKAVEGAGAAWVGPPEFAVEKMGDKVESKKFAAAATVNTIPGWAGVTRDAEHALEVATDIGFPVMIKASAGGGGKGMRVAWDERQLREGYELATQEAASAFGDSRMLIEKFIEHPRHVEIQVLGDKHGNVVYFPERECSIQRRNQKVIEEAPSPLVTPEMRQAMGEQAVALCKAVGYHSAGTVEFLANPQRQFYFLEMNTRLQVEHPITEAITGQDLVEHMLRVAAGERLSITQDQLLHFSGWAMECRVYAEDPARGFLPSIGRLQHYQEPQGPGVRCDSGVQEGSEISMYYDPMISKLVTHGPDRAGALAGMRAALDRYVIRGVQHNAPLLRSVLDVPEFVAGNISTAFLKEHYPTPEASAPDSLPLTPGQEDQLLALTAMLWVGRQQRLAGGGTLQDEVQLVLTMGGHGGRQVPLTVRPADPRFLPSPSPSSGGGARAAAAGSGAGQGLEVQLPHRILYVRDAGGSTAQLVRAEVDGAPVSLQVLASGPRQLKLQHCGAHRLVQVDTPLSASLQRHMPPPQVEDYSKTIRSPMPGTLVSVHVRPGQRVSAGDEVAVVEAMKMRNVLRCELEGVVAGVEAAAGAVVGADQVIVRFK</sequence>
<dbReference type="SUPFAM" id="SSF51246">
    <property type="entry name" value="Rudiment single hybrid motif"/>
    <property type="match status" value="1"/>
</dbReference>
<dbReference type="Pfam" id="PF00289">
    <property type="entry name" value="Biotin_carb_N"/>
    <property type="match status" value="1"/>
</dbReference>
<dbReference type="InterPro" id="IPR050856">
    <property type="entry name" value="Biotin_carboxylase_complex"/>
</dbReference>
<dbReference type="PANTHER" id="PTHR18866:SF33">
    <property type="entry name" value="METHYLCROTONOYL-COA CARBOXYLASE SUBUNIT ALPHA, MITOCHONDRIAL-RELATED"/>
    <property type="match status" value="1"/>
</dbReference>
<dbReference type="InterPro" id="IPR041265">
    <property type="entry name" value="PCC_BT"/>
</dbReference>
<dbReference type="InterPro" id="IPR005481">
    <property type="entry name" value="BC-like_N"/>
</dbReference>
<dbReference type="GO" id="GO:0006629">
    <property type="term" value="P:lipid metabolic process"/>
    <property type="evidence" value="ECO:0007669"/>
    <property type="project" value="UniProtKB-KW"/>
</dbReference>
<feature type="domain" description="Lipoyl-binding" evidence="10">
    <location>
        <begin position="654"/>
        <end position="729"/>
    </location>
</feature>
<dbReference type="InterPro" id="IPR011761">
    <property type="entry name" value="ATP-grasp"/>
</dbReference>
<evidence type="ECO:0000256" key="3">
    <source>
        <dbReference type="ARBA" id="ARBA00022741"/>
    </source>
</evidence>
<evidence type="ECO:0000259" key="12">
    <source>
        <dbReference type="PROSITE" id="PS50979"/>
    </source>
</evidence>
<comment type="cofactor">
    <cofactor evidence="1">
        <name>biotin</name>
        <dbReference type="ChEBI" id="CHEBI:57586"/>
    </cofactor>
</comment>
<name>A0A2P6VB38_9CHLO</name>
<comment type="caution">
    <text evidence="13">The sequence shown here is derived from an EMBL/GenBank/DDBJ whole genome shotgun (WGS) entry which is preliminary data.</text>
</comment>
<dbReference type="FunFam" id="3.40.50.20:FF:000010">
    <property type="entry name" value="Propionyl-CoA carboxylase subunit alpha"/>
    <property type="match status" value="1"/>
</dbReference>
<dbReference type="OrthoDB" id="196847at2759"/>
<keyword evidence="2" id="KW-0436">Ligase</keyword>
<dbReference type="InterPro" id="IPR005482">
    <property type="entry name" value="Biotin_COase_C"/>
</dbReference>
<dbReference type="SMART" id="SM00878">
    <property type="entry name" value="Biotin_carb_C"/>
    <property type="match status" value="1"/>
</dbReference>
<organism evidence="13 14">
    <name type="scientific">Micractinium conductrix</name>
    <dbReference type="NCBI Taxonomy" id="554055"/>
    <lineage>
        <taxon>Eukaryota</taxon>
        <taxon>Viridiplantae</taxon>
        <taxon>Chlorophyta</taxon>
        <taxon>core chlorophytes</taxon>
        <taxon>Trebouxiophyceae</taxon>
        <taxon>Chlorellales</taxon>
        <taxon>Chlorellaceae</taxon>
        <taxon>Chlorella clade</taxon>
        <taxon>Micractinium</taxon>
    </lineage>
</organism>
<dbReference type="GO" id="GO:0005739">
    <property type="term" value="C:mitochondrion"/>
    <property type="evidence" value="ECO:0007669"/>
    <property type="project" value="TreeGrafter"/>
</dbReference>
<dbReference type="PROSITE" id="PS50975">
    <property type="entry name" value="ATP_GRASP"/>
    <property type="match status" value="1"/>
</dbReference>
<dbReference type="PROSITE" id="PS50968">
    <property type="entry name" value="BIOTINYL_LIPOYL"/>
    <property type="match status" value="1"/>
</dbReference>
<dbReference type="STRING" id="554055.A0A2P6VB38"/>
<dbReference type="Proteomes" id="UP000239649">
    <property type="component" value="Unassembled WGS sequence"/>
</dbReference>
<dbReference type="GO" id="GO:0004658">
    <property type="term" value="F:propionyl-CoA carboxylase activity"/>
    <property type="evidence" value="ECO:0007669"/>
    <property type="project" value="TreeGrafter"/>
</dbReference>
<dbReference type="CDD" id="cd06850">
    <property type="entry name" value="biotinyl_domain"/>
    <property type="match status" value="1"/>
</dbReference>
<keyword evidence="9" id="KW-0732">Signal</keyword>
<evidence type="ECO:0000313" key="13">
    <source>
        <dbReference type="EMBL" id="PSC71293.1"/>
    </source>
</evidence>
<evidence type="ECO:0000256" key="5">
    <source>
        <dbReference type="ARBA" id="ARBA00023098"/>
    </source>
</evidence>
<evidence type="ECO:0000256" key="8">
    <source>
        <dbReference type="SAM" id="MobiDB-lite"/>
    </source>
</evidence>
<evidence type="ECO:0000256" key="7">
    <source>
        <dbReference type="PROSITE-ProRule" id="PRU00409"/>
    </source>
</evidence>
<feature type="domain" description="Biotin carboxylation" evidence="12">
    <location>
        <begin position="42"/>
        <end position="488"/>
    </location>
</feature>
<feature type="region of interest" description="Disordered" evidence="8">
    <location>
        <begin position="555"/>
        <end position="577"/>
    </location>
</feature>
<keyword evidence="5" id="KW-0443">Lipid metabolism</keyword>
<dbReference type="NCBIfam" id="NF006367">
    <property type="entry name" value="PRK08591.1"/>
    <property type="match status" value="1"/>
</dbReference>
<dbReference type="Gene3D" id="2.40.50.100">
    <property type="match status" value="1"/>
</dbReference>
<proteinExistence type="predicted"/>
<dbReference type="Gene3D" id="3.30.700.30">
    <property type="match status" value="1"/>
</dbReference>
<dbReference type="PROSITE" id="PS00867">
    <property type="entry name" value="CPSASE_2"/>
    <property type="match status" value="1"/>
</dbReference>
<accession>A0A2P6VB38</accession>
<feature type="signal peptide" evidence="9">
    <location>
        <begin position="1"/>
        <end position="23"/>
    </location>
</feature>
<dbReference type="Pfam" id="PF02786">
    <property type="entry name" value="CPSase_L_D2"/>
    <property type="match status" value="1"/>
</dbReference>
<reference evidence="13 14" key="1">
    <citation type="journal article" date="2018" name="Plant J.">
        <title>Genome sequences of Chlorella sorokiniana UTEX 1602 and Micractinium conductrix SAG 241.80: implications to maltose excretion by a green alga.</title>
        <authorList>
            <person name="Arriola M.B."/>
            <person name="Velmurugan N."/>
            <person name="Zhang Y."/>
            <person name="Plunkett M.H."/>
            <person name="Hondzo H."/>
            <person name="Barney B.M."/>
        </authorList>
    </citation>
    <scope>NUCLEOTIDE SEQUENCE [LARGE SCALE GENOMIC DNA]</scope>
    <source>
        <strain evidence="13 14">SAG 241.80</strain>
    </source>
</reference>
<keyword evidence="4 7" id="KW-0067">ATP-binding</keyword>
<dbReference type="PANTHER" id="PTHR18866">
    <property type="entry name" value="CARBOXYLASE:PYRUVATE/ACETYL-COA/PROPIONYL-COA CARBOXYLASE"/>
    <property type="match status" value="1"/>
</dbReference>
<dbReference type="AlphaFoldDB" id="A0A2P6VB38"/>
<evidence type="ECO:0000256" key="1">
    <source>
        <dbReference type="ARBA" id="ARBA00001953"/>
    </source>
</evidence>
<dbReference type="GO" id="GO:0046872">
    <property type="term" value="F:metal ion binding"/>
    <property type="evidence" value="ECO:0007669"/>
    <property type="project" value="InterPro"/>
</dbReference>
<dbReference type="FunFam" id="3.30.470.20:FF:000028">
    <property type="entry name" value="Methylcrotonoyl-CoA carboxylase subunit alpha, mitochondrial"/>
    <property type="match status" value="1"/>
</dbReference>
<dbReference type="FunFam" id="3.30.1490.20:FF:000003">
    <property type="entry name" value="acetyl-CoA carboxylase isoform X1"/>
    <property type="match status" value="1"/>
</dbReference>
<evidence type="ECO:0000256" key="9">
    <source>
        <dbReference type="SAM" id="SignalP"/>
    </source>
</evidence>
<evidence type="ECO:0000256" key="6">
    <source>
        <dbReference type="ARBA" id="ARBA00023267"/>
    </source>
</evidence>
<evidence type="ECO:0000313" key="14">
    <source>
        <dbReference type="Proteomes" id="UP000239649"/>
    </source>
</evidence>
<evidence type="ECO:0000256" key="4">
    <source>
        <dbReference type="ARBA" id="ARBA00022840"/>
    </source>
</evidence>
<keyword evidence="14" id="KW-1185">Reference proteome</keyword>
<evidence type="ECO:0000259" key="10">
    <source>
        <dbReference type="PROSITE" id="PS50968"/>
    </source>
</evidence>
<evidence type="ECO:0000259" key="11">
    <source>
        <dbReference type="PROSITE" id="PS50975"/>
    </source>
</evidence>
<dbReference type="Pfam" id="PF00364">
    <property type="entry name" value="Biotin_lipoyl"/>
    <property type="match status" value="1"/>
</dbReference>